<reference evidence="8" key="1">
    <citation type="submission" date="2025-08" db="UniProtKB">
        <authorList>
            <consortium name="Ensembl"/>
        </authorList>
    </citation>
    <scope>IDENTIFICATION</scope>
</reference>
<feature type="compositionally biased region" description="Polar residues" evidence="6">
    <location>
        <begin position="480"/>
        <end position="490"/>
    </location>
</feature>
<feature type="compositionally biased region" description="Polar residues" evidence="6">
    <location>
        <begin position="641"/>
        <end position="657"/>
    </location>
</feature>
<dbReference type="PROSITE" id="PS00028">
    <property type="entry name" value="ZINC_FINGER_C2H2_1"/>
    <property type="match status" value="2"/>
</dbReference>
<dbReference type="InterPro" id="IPR013087">
    <property type="entry name" value="Znf_C2H2_type"/>
</dbReference>
<feature type="region of interest" description="Disordered" evidence="6">
    <location>
        <begin position="477"/>
        <end position="497"/>
    </location>
</feature>
<dbReference type="PROSITE" id="PS50157">
    <property type="entry name" value="ZINC_FINGER_C2H2_2"/>
    <property type="match status" value="3"/>
</dbReference>
<dbReference type="GO" id="GO:0045944">
    <property type="term" value="P:positive regulation of transcription by RNA polymerase II"/>
    <property type="evidence" value="ECO:0007669"/>
    <property type="project" value="TreeGrafter"/>
</dbReference>
<keyword evidence="4" id="KW-0862">Zinc</keyword>
<evidence type="ECO:0000259" key="7">
    <source>
        <dbReference type="PROSITE" id="PS50157"/>
    </source>
</evidence>
<dbReference type="Ensembl" id="ENSNMLT00000024513.1">
    <property type="protein sequence ID" value="ENSNMLP00000021868.1"/>
    <property type="gene ID" value="ENSNMLG00000014183.1"/>
</dbReference>
<dbReference type="PANTHER" id="PTHR24403:SF81">
    <property type="entry name" value="ZINC FINGER PROTEIN 518A"/>
    <property type="match status" value="1"/>
</dbReference>
<keyword evidence="9" id="KW-1185">Reference proteome</keyword>
<dbReference type="InterPro" id="IPR036236">
    <property type="entry name" value="Znf_C2H2_sf"/>
</dbReference>
<evidence type="ECO:0000256" key="1">
    <source>
        <dbReference type="ARBA" id="ARBA00022723"/>
    </source>
</evidence>
<dbReference type="GO" id="GO:0008270">
    <property type="term" value="F:zinc ion binding"/>
    <property type="evidence" value="ECO:0007669"/>
    <property type="project" value="UniProtKB-KW"/>
</dbReference>
<evidence type="ECO:0000313" key="8">
    <source>
        <dbReference type="Ensembl" id="ENSNMLP00000021868.1"/>
    </source>
</evidence>
<dbReference type="Proteomes" id="UP000694523">
    <property type="component" value="Unplaced"/>
</dbReference>
<evidence type="ECO:0000256" key="6">
    <source>
        <dbReference type="SAM" id="MobiDB-lite"/>
    </source>
</evidence>
<feature type="domain" description="C2H2-type" evidence="7">
    <location>
        <begin position="175"/>
        <end position="202"/>
    </location>
</feature>
<organism evidence="8 9">
    <name type="scientific">Neogobius melanostomus</name>
    <name type="common">round goby</name>
    <dbReference type="NCBI Taxonomy" id="47308"/>
    <lineage>
        <taxon>Eukaryota</taxon>
        <taxon>Metazoa</taxon>
        <taxon>Chordata</taxon>
        <taxon>Craniata</taxon>
        <taxon>Vertebrata</taxon>
        <taxon>Euteleostomi</taxon>
        <taxon>Actinopterygii</taxon>
        <taxon>Neopterygii</taxon>
        <taxon>Teleostei</taxon>
        <taxon>Neoteleostei</taxon>
        <taxon>Acanthomorphata</taxon>
        <taxon>Gobiaria</taxon>
        <taxon>Gobiiformes</taxon>
        <taxon>Gobioidei</taxon>
        <taxon>Gobiidae</taxon>
        <taxon>Benthophilinae</taxon>
        <taxon>Neogobiini</taxon>
        <taxon>Neogobius</taxon>
    </lineage>
</organism>
<name>A0A8C6WPF5_9GOBI</name>
<dbReference type="PANTHER" id="PTHR24403">
    <property type="entry name" value="ZINC FINGER PROTEIN"/>
    <property type="match status" value="1"/>
</dbReference>
<dbReference type="GO" id="GO:0005634">
    <property type="term" value="C:nucleus"/>
    <property type="evidence" value="ECO:0007669"/>
    <property type="project" value="TreeGrafter"/>
</dbReference>
<evidence type="ECO:0000256" key="2">
    <source>
        <dbReference type="ARBA" id="ARBA00022737"/>
    </source>
</evidence>
<protein>
    <submittedName>
        <fullName evidence="8">Si:ch211-214e3.5</fullName>
    </submittedName>
</protein>
<evidence type="ECO:0000256" key="5">
    <source>
        <dbReference type="PROSITE-ProRule" id="PRU00042"/>
    </source>
</evidence>
<sequence length="1172" mass="129383">MEDHIITQDSVKSCGLAKEDEREKVKDFVYRHLMNDRAVLNKGHCRAQQGAVFSGKILSFGCSECKDSSTYSPNDLLKHFRAAHCGTLPTYPCDLCGFVTNEFAVLQRHRIEHRDTLVTCELCHDGVQYSLLLLTRHYNMCHSLNGQFTCHWCQFTTVDAGTFVQHIHHHKATTWECAKCSHISLNEEQHQKHLKSHTGTFPFTCPMCGYGCARNDYLKKHMAAVHKSEKKSVWTAIEDNGAPLNSPASLKLLLKKTSPPSGESKEDNQIAKVSIGPGVKANTIDRIVLSNEIISEPHLKVPDTLSQKQTLSPPNCTTKVIGFKMVDGKKHLVLKVIQASKQDDCAQPDPREYSTGKNSTLDCLQADDIMTVKVKVEEEETTVSSLDSSPKGAAFNNDLNLSPFSDGHLMLKNCDKNSSPHQQIACSQRTVKDRNTAQFSVSMNLIESSQPANTVHVDNSEVADAIVLSHTLTPEKHALTGQTTSDTSANKSDKNGQDNVAVESSNFKVFTFHNYSKETTSSSPDFGHSSFELSAEREVVSPEFNLTLAESPDPGNAIRQPAVDESMCGQRNSECSSNVEVDGCVSDVEVEENPESVLQDFNIIKIEEDNIPITKPPSNHLSPATNGFVNEHCNTFITQQPNKESTESAGSENTDATKQTKRTVRILQLPEGKQPVLLRTAADSRFAVPVQVNAPPGFKLITNSTNPHINVSYMKSAGEKTSNSGVLIGSNSKVVGVPTGKGALLTSSKQGITSSSNHYLITSDYNHPLLLPRVLNGTPSDKTKTCYVVQRSSLPVVQSPPAPGLKLSGTQLSLNPRPLLAVPVTSAESPGNLQSGRQTFLLRYVPPTKSGLTVSSQETKVIKPAGPCTQTNDSSGNKLIFKIVSPPNSTLSNASPVSQNHPVLLATRPQAQCFLLSSNNPTTGIKKFFAVQNSSQNIVSEARVVHSSVNMKSSDVDKRVLAPRPIRPPSQRKRRRKLLFDELPVTNNKVRKLSNKTFPEKEPDLLWSPVAKDKERTLRLSPQSSDQQVKWPRKYQPVVVLNHPDVDIPEVASIMKVVQRHQGAVTKVSLSQKTIQALNLSITDSSTKDKSQSDSCHPRTVQSLVRERYLLKLKLKRKNKKKYRLVRTVPNLQQPVEFTCWFCGRLFNSQEAWIGHGQRHLLEATRDWNTLV</sequence>
<keyword evidence="2" id="KW-0677">Repeat</keyword>
<keyword evidence="3 5" id="KW-0863">Zinc-finger</keyword>
<feature type="domain" description="C2H2-type" evidence="7">
    <location>
        <begin position="1138"/>
        <end position="1165"/>
    </location>
</feature>
<accession>A0A8C6WPF5</accession>
<evidence type="ECO:0000313" key="9">
    <source>
        <dbReference type="Proteomes" id="UP000694523"/>
    </source>
</evidence>
<evidence type="ECO:0000256" key="4">
    <source>
        <dbReference type="ARBA" id="ARBA00022833"/>
    </source>
</evidence>
<reference evidence="8" key="2">
    <citation type="submission" date="2025-09" db="UniProtKB">
        <authorList>
            <consortium name="Ensembl"/>
        </authorList>
    </citation>
    <scope>IDENTIFICATION</scope>
</reference>
<dbReference type="AlphaFoldDB" id="A0A8C6WPF5"/>
<feature type="region of interest" description="Disordered" evidence="6">
    <location>
        <begin position="641"/>
        <end position="660"/>
    </location>
</feature>
<dbReference type="SMART" id="SM00355">
    <property type="entry name" value="ZnF_C2H2"/>
    <property type="match status" value="6"/>
</dbReference>
<dbReference type="SUPFAM" id="SSF57667">
    <property type="entry name" value="beta-beta-alpha zinc fingers"/>
    <property type="match status" value="1"/>
</dbReference>
<dbReference type="InterPro" id="IPR050688">
    <property type="entry name" value="Zinc_finger/UBP_domain"/>
</dbReference>
<dbReference type="Gene3D" id="3.30.160.60">
    <property type="entry name" value="Classic Zinc Finger"/>
    <property type="match status" value="2"/>
</dbReference>
<proteinExistence type="predicted"/>
<keyword evidence="1" id="KW-0479">Metal-binding</keyword>
<evidence type="ECO:0000256" key="3">
    <source>
        <dbReference type="ARBA" id="ARBA00022771"/>
    </source>
</evidence>
<feature type="domain" description="C2H2-type" evidence="7">
    <location>
        <begin position="203"/>
        <end position="231"/>
    </location>
</feature>